<name>A0A8T2PE29_9TELE</name>
<proteinExistence type="predicted"/>
<reference evidence="1" key="1">
    <citation type="thesis" date="2021" institute="BYU ScholarsArchive" country="Provo, UT, USA">
        <title>Applications of and Algorithms for Genome Assembly and Genomic Analyses with an Emphasis on Marine Teleosts.</title>
        <authorList>
            <person name="Pickett B.D."/>
        </authorList>
    </citation>
    <scope>NUCLEOTIDE SEQUENCE</scope>
    <source>
        <strain evidence="1">HI-2016</strain>
    </source>
</reference>
<accession>A0A8T2PE29</accession>
<gene>
    <name evidence="1" type="ORF">JZ751_026674</name>
</gene>
<dbReference type="EMBL" id="JAFBMS010000008">
    <property type="protein sequence ID" value="KAG9350320.1"/>
    <property type="molecule type" value="Genomic_DNA"/>
</dbReference>
<dbReference type="Proteomes" id="UP000824540">
    <property type="component" value="Unassembled WGS sequence"/>
</dbReference>
<dbReference type="AlphaFoldDB" id="A0A8T2PE29"/>
<comment type="caution">
    <text evidence="1">The sequence shown here is derived from an EMBL/GenBank/DDBJ whole genome shotgun (WGS) entry which is preliminary data.</text>
</comment>
<evidence type="ECO:0000313" key="2">
    <source>
        <dbReference type="Proteomes" id="UP000824540"/>
    </source>
</evidence>
<protein>
    <submittedName>
        <fullName evidence="1">Uncharacterized protein</fullName>
    </submittedName>
</protein>
<evidence type="ECO:0000313" key="1">
    <source>
        <dbReference type="EMBL" id="KAG9350320.1"/>
    </source>
</evidence>
<sequence length="78" mass="8614">MKPQSLSTEKSRSLGLAGGGMTSSFTTCFTGVREGAPFTRAFFSQDLLSPASAMLCSEVDRDWTPESSELREQLYNRR</sequence>
<organism evidence="1 2">
    <name type="scientific">Albula glossodonta</name>
    <name type="common">roundjaw bonefish</name>
    <dbReference type="NCBI Taxonomy" id="121402"/>
    <lineage>
        <taxon>Eukaryota</taxon>
        <taxon>Metazoa</taxon>
        <taxon>Chordata</taxon>
        <taxon>Craniata</taxon>
        <taxon>Vertebrata</taxon>
        <taxon>Euteleostomi</taxon>
        <taxon>Actinopterygii</taxon>
        <taxon>Neopterygii</taxon>
        <taxon>Teleostei</taxon>
        <taxon>Albuliformes</taxon>
        <taxon>Albulidae</taxon>
        <taxon>Albula</taxon>
    </lineage>
</organism>
<keyword evidence="2" id="KW-1185">Reference proteome</keyword>